<evidence type="ECO:0000256" key="5">
    <source>
        <dbReference type="ARBA" id="ARBA00022898"/>
    </source>
</evidence>
<dbReference type="HAMAP" id="MF_01023">
    <property type="entry name" value="HisC_aminotrans_2"/>
    <property type="match status" value="1"/>
</dbReference>
<evidence type="ECO:0000256" key="2">
    <source>
        <dbReference type="ARBA" id="ARBA00022576"/>
    </source>
</evidence>
<evidence type="ECO:0000256" key="7">
    <source>
        <dbReference type="ARBA" id="ARBA00029440"/>
    </source>
</evidence>
<evidence type="ECO:0000256" key="1">
    <source>
        <dbReference type="ARBA" id="ARBA00001933"/>
    </source>
</evidence>
<dbReference type="NCBIfam" id="NF002877">
    <property type="entry name" value="PRK03317.1"/>
    <property type="match status" value="1"/>
</dbReference>
<comment type="pathway">
    <text evidence="7">Amino-acid biosynthesis.</text>
</comment>
<dbReference type="PANTHER" id="PTHR42885:SF2">
    <property type="entry name" value="HISTIDINOL-PHOSPHATE AMINOTRANSFERASE"/>
    <property type="match status" value="1"/>
</dbReference>
<dbReference type="GO" id="GO:0004400">
    <property type="term" value="F:histidinol-phosphate transaminase activity"/>
    <property type="evidence" value="ECO:0007669"/>
    <property type="project" value="InterPro"/>
</dbReference>
<evidence type="ECO:0000256" key="3">
    <source>
        <dbReference type="ARBA" id="ARBA00022605"/>
    </source>
</evidence>
<proteinExistence type="inferred from homology"/>
<dbReference type="Pfam" id="PF00155">
    <property type="entry name" value="Aminotran_1_2"/>
    <property type="match status" value="1"/>
</dbReference>
<keyword evidence="4" id="KW-0808">Transferase</keyword>
<dbReference type="InterPro" id="IPR004839">
    <property type="entry name" value="Aminotransferase_I/II_large"/>
</dbReference>
<reference evidence="9" key="1">
    <citation type="submission" date="2020-05" db="EMBL/GenBank/DDBJ databases">
        <authorList>
            <person name="Chiriac C."/>
            <person name="Salcher M."/>
            <person name="Ghai R."/>
            <person name="Kavagutti S V."/>
        </authorList>
    </citation>
    <scope>NUCLEOTIDE SEQUENCE</scope>
</reference>
<dbReference type="CDD" id="cd00609">
    <property type="entry name" value="AAT_like"/>
    <property type="match status" value="1"/>
</dbReference>
<dbReference type="NCBIfam" id="TIGR01141">
    <property type="entry name" value="hisC"/>
    <property type="match status" value="1"/>
</dbReference>
<gene>
    <name evidence="9" type="ORF">UFOPK1650_00194</name>
</gene>
<dbReference type="InterPro" id="IPR005861">
    <property type="entry name" value="HisP_aminotrans"/>
</dbReference>
<accession>A0A6J6DGD2</accession>
<dbReference type="GO" id="GO:0000105">
    <property type="term" value="P:L-histidine biosynthetic process"/>
    <property type="evidence" value="ECO:0007669"/>
    <property type="project" value="UniProtKB-KW"/>
</dbReference>
<evidence type="ECO:0000313" key="9">
    <source>
        <dbReference type="EMBL" id="CAB4561313.1"/>
    </source>
</evidence>
<dbReference type="EMBL" id="CAEZTJ010000012">
    <property type="protein sequence ID" value="CAB4561313.1"/>
    <property type="molecule type" value="Genomic_DNA"/>
</dbReference>
<organism evidence="9">
    <name type="scientific">freshwater metagenome</name>
    <dbReference type="NCBI Taxonomy" id="449393"/>
    <lineage>
        <taxon>unclassified sequences</taxon>
        <taxon>metagenomes</taxon>
        <taxon>ecological metagenomes</taxon>
    </lineage>
</organism>
<keyword evidence="2" id="KW-0032">Aminotransferase</keyword>
<dbReference type="InterPro" id="IPR015421">
    <property type="entry name" value="PyrdxlP-dep_Trfase_major"/>
</dbReference>
<comment type="cofactor">
    <cofactor evidence="1">
        <name>pyridoxal 5'-phosphate</name>
        <dbReference type="ChEBI" id="CHEBI:597326"/>
    </cofactor>
</comment>
<name>A0A6J6DGD2_9ZZZZ</name>
<dbReference type="Gene3D" id="3.40.640.10">
    <property type="entry name" value="Type I PLP-dependent aspartate aminotransferase-like (Major domain)"/>
    <property type="match status" value="1"/>
</dbReference>
<dbReference type="InterPro" id="IPR015424">
    <property type="entry name" value="PyrdxlP-dep_Trfase"/>
</dbReference>
<evidence type="ECO:0000259" key="8">
    <source>
        <dbReference type="Pfam" id="PF00155"/>
    </source>
</evidence>
<keyword evidence="6" id="KW-0368">Histidine biosynthesis</keyword>
<evidence type="ECO:0000256" key="6">
    <source>
        <dbReference type="ARBA" id="ARBA00023102"/>
    </source>
</evidence>
<dbReference type="SUPFAM" id="SSF53383">
    <property type="entry name" value="PLP-dependent transferases"/>
    <property type="match status" value="1"/>
</dbReference>
<evidence type="ECO:0000256" key="4">
    <source>
        <dbReference type="ARBA" id="ARBA00022679"/>
    </source>
</evidence>
<dbReference type="InterPro" id="IPR015422">
    <property type="entry name" value="PyrdxlP-dep_Trfase_small"/>
</dbReference>
<keyword evidence="5" id="KW-0663">Pyridoxal phosphate</keyword>
<dbReference type="PROSITE" id="PS00599">
    <property type="entry name" value="AA_TRANSFER_CLASS_2"/>
    <property type="match status" value="1"/>
</dbReference>
<protein>
    <submittedName>
        <fullName evidence="9">Unannotated protein</fullName>
    </submittedName>
</protein>
<dbReference type="GO" id="GO:0030170">
    <property type="term" value="F:pyridoxal phosphate binding"/>
    <property type="evidence" value="ECO:0007669"/>
    <property type="project" value="InterPro"/>
</dbReference>
<feature type="domain" description="Aminotransferase class I/classII large" evidence="8">
    <location>
        <begin position="31"/>
        <end position="372"/>
    </location>
</feature>
<dbReference type="InterPro" id="IPR001917">
    <property type="entry name" value="Aminotrans_II_pyridoxalP_BS"/>
</dbReference>
<sequence>MTDKWPDWLPLRESLRSRTPYGAPQVAADARLNTNENPYPLPENVARAIEESINAVLTGLNRYPDRDAMELRKALVGYVREHILSKTTLDVPELDEGNVWPANGSNEVLQSILLAFGENVAGFAPSYSMHSILTEAVGKSFKAVPLKGDFTPDLEVLKGFLAAKRPSVFFLTTPNNPTGRSIAIEQIGLIAGLVASHGGLLVVDEAYGEFSDQQSAITLIDEYPALIVVRTMSKAFAFAGARLGYAVARREVIDALQLVRLPYHLSAITQAAALAAIGESRLLLSEVAQIKRDRDALAQSLSELGFDVTPSDANFILFGGFDSFETIKGWTSERLWRALLERGVLIRDVGIPGTLRVTVGTSAENDSFINALRAIATA</sequence>
<keyword evidence="3" id="KW-0028">Amino-acid biosynthesis</keyword>
<dbReference type="AlphaFoldDB" id="A0A6J6DGD2"/>
<dbReference type="Gene3D" id="3.90.1150.10">
    <property type="entry name" value="Aspartate Aminotransferase, domain 1"/>
    <property type="match status" value="1"/>
</dbReference>
<dbReference type="PANTHER" id="PTHR42885">
    <property type="entry name" value="HISTIDINOL-PHOSPHATE AMINOTRANSFERASE-RELATED"/>
    <property type="match status" value="1"/>
</dbReference>